<evidence type="ECO:0000256" key="8">
    <source>
        <dbReference type="ARBA" id="ARBA00023242"/>
    </source>
</evidence>
<feature type="non-terminal residue" evidence="14">
    <location>
        <position position="918"/>
    </location>
</feature>
<dbReference type="InterPro" id="IPR009071">
    <property type="entry name" value="HMG_box_dom"/>
</dbReference>
<evidence type="ECO:0000256" key="5">
    <source>
        <dbReference type="ARBA" id="ARBA00022806"/>
    </source>
</evidence>
<dbReference type="PANTHER" id="PTHR45623">
    <property type="entry name" value="CHROMODOMAIN-HELICASE-DNA-BINDING PROTEIN 3-RELATED-RELATED"/>
    <property type="match status" value="1"/>
</dbReference>
<keyword evidence="6" id="KW-0067">ATP-binding</keyword>
<evidence type="ECO:0000256" key="10">
    <source>
        <dbReference type="SAM" id="MobiDB-lite"/>
    </source>
</evidence>
<dbReference type="FunFam" id="3.40.50.300:FF:000082">
    <property type="entry name" value="ISWI chromatin remodeling complex ATPase ISW1"/>
    <property type="match status" value="1"/>
</dbReference>
<keyword evidence="3" id="KW-0547">Nucleotide-binding</keyword>
<evidence type="ECO:0000256" key="1">
    <source>
        <dbReference type="ARBA" id="ARBA00004123"/>
    </source>
</evidence>
<dbReference type="FunFam" id="3.40.50.10810:FF:000015">
    <property type="entry name" value="lymphoid-specific helicase isoform X1"/>
    <property type="match status" value="1"/>
</dbReference>
<feature type="region of interest" description="Disordered" evidence="10">
    <location>
        <begin position="89"/>
        <end position="255"/>
    </location>
</feature>
<feature type="domain" description="Helicase C-terminal" evidence="13">
    <location>
        <begin position="673"/>
        <end position="824"/>
    </location>
</feature>
<dbReference type="AlphaFoldDB" id="A0AAD8YBU2"/>
<keyword evidence="9" id="KW-0238">DNA-binding</keyword>
<feature type="compositionally biased region" description="Basic residues" evidence="10">
    <location>
        <begin position="133"/>
        <end position="162"/>
    </location>
</feature>
<keyword evidence="5" id="KW-0347">Helicase</keyword>
<comment type="similarity">
    <text evidence="2">Belongs to the SNF2/RAD54 helicase family. ISWI subfamily.</text>
</comment>
<keyword evidence="8 9" id="KW-0539">Nucleus</keyword>
<keyword evidence="4 14" id="KW-0378">Hydrolase</keyword>
<dbReference type="InterPro" id="IPR049730">
    <property type="entry name" value="SNF2/RAD54-like_C"/>
</dbReference>
<dbReference type="GO" id="GO:0005524">
    <property type="term" value="F:ATP binding"/>
    <property type="evidence" value="ECO:0007669"/>
    <property type="project" value="UniProtKB-KW"/>
</dbReference>
<evidence type="ECO:0000259" key="11">
    <source>
        <dbReference type="PROSITE" id="PS50118"/>
    </source>
</evidence>
<dbReference type="InterPro" id="IPR001650">
    <property type="entry name" value="Helicase_C-like"/>
</dbReference>
<name>A0AAD8YBU2_9STRA</name>
<protein>
    <submittedName>
        <fullName evidence="14">Chromatin-remodeling complex ATPase chain</fullName>
        <ecNumber evidence="14">3.6.4.-</ecNumber>
    </submittedName>
</protein>
<evidence type="ECO:0000313" key="15">
    <source>
        <dbReference type="Proteomes" id="UP001224775"/>
    </source>
</evidence>
<dbReference type="PROSITE" id="PS51192">
    <property type="entry name" value="HELICASE_ATP_BIND_1"/>
    <property type="match status" value="1"/>
</dbReference>
<dbReference type="EMBL" id="JATAAI010000009">
    <property type="protein sequence ID" value="KAK1743363.1"/>
    <property type="molecule type" value="Genomic_DNA"/>
</dbReference>
<dbReference type="GO" id="GO:0042393">
    <property type="term" value="F:histone binding"/>
    <property type="evidence" value="ECO:0007669"/>
    <property type="project" value="TreeGrafter"/>
</dbReference>
<feature type="compositionally biased region" description="Basic and acidic residues" evidence="10">
    <location>
        <begin position="225"/>
        <end position="242"/>
    </location>
</feature>
<dbReference type="EC" id="3.6.4.-" evidence="14"/>
<dbReference type="Pfam" id="PF00271">
    <property type="entry name" value="Helicase_C"/>
    <property type="match status" value="1"/>
</dbReference>
<reference evidence="14" key="1">
    <citation type="submission" date="2023-06" db="EMBL/GenBank/DDBJ databases">
        <title>Survivors Of The Sea: Transcriptome response of Skeletonema marinoi to long-term dormancy.</title>
        <authorList>
            <person name="Pinder M.I.M."/>
            <person name="Kourtchenko O."/>
            <person name="Robertson E.K."/>
            <person name="Larsson T."/>
            <person name="Maumus F."/>
            <person name="Osuna-Cruz C.M."/>
            <person name="Vancaester E."/>
            <person name="Stenow R."/>
            <person name="Vandepoele K."/>
            <person name="Ploug H."/>
            <person name="Bruchert V."/>
            <person name="Godhe A."/>
            <person name="Topel M."/>
        </authorList>
    </citation>
    <scope>NUCLEOTIDE SEQUENCE</scope>
    <source>
        <strain evidence="14">R05AC</strain>
    </source>
</reference>
<comment type="subcellular location">
    <subcellularLocation>
        <location evidence="1">Nucleus</location>
    </subcellularLocation>
</comment>
<dbReference type="InterPro" id="IPR036910">
    <property type="entry name" value="HMG_box_dom_sf"/>
</dbReference>
<evidence type="ECO:0000256" key="4">
    <source>
        <dbReference type="ARBA" id="ARBA00022801"/>
    </source>
</evidence>
<dbReference type="Gene3D" id="3.40.50.300">
    <property type="entry name" value="P-loop containing nucleotide triphosphate hydrolases"/>
    <property type="match status" value="1"/>
</dbReference>
<feature type="domain" description="HMG box" evidence="11">
    <location>
        <begin position="23"/>
        <end position="95"/>
    </location>
</feature>
<dbReference type="GO" id="GO:0034728">
    <property type="term" value="P:nucleosome organization"/>
    <property type="evidence" value="ECO:0007669"/>
    <property type="project" value="TreeGrafter"/>
</dbReference>
<dbReference type="SUPFAM" id="SSF47095">
    <property type="entry name" value="HMG-box"/>
    <property type="match status" value="1"/>
</dbReference>
<dbReference type="SMART" id="SM00487">
    <property type="entry name" value="DEXDc"/>
    <property type="match status" value="1"/>
</dbReference>
<dbReference type="SUPFAM" id="SSF52540">
    <property type="entry name" value="P-loop containing nucleoside triphosphate hydrolases"/>
    <property type="match status" value="2"/>
</dbReference>
<evidence type="ECO:0000256" key="7">
    <source>
        <dbReference type="ARBA" id="ARBA00023054"/>
    </source>
</evidence>
<dbReference type="SMART" id="SM00398">
    <property type="entry name" value="HMG"/>
    <property type="match status" value="1"/>
</dbReference>
<dbReference type="GO" id="GO:0000785">
    <property type="term" value="C:chromatin"/>
    <property type="evidence" value="ECO:0007669"/>
    <property type="project" value="TreeGrafter"/>
</dbReference>
<dbReference type="InterPro" id="IPR044754">
    <property type="entry name" value="Isw1/2_DEXHc"/>
</dbReference>
<proteinExistence type="inferred from homology"/>
<evidence type="ECO:0000256" key="9">
    <source>
        <dbReference type="PROSITE-ProRule" id="PRU00267"/>
    </source>
</evidence>
<feature type="compositionally biased region" description="Basic and acidic residues" evidence="10">
    <location>
        <begin position="89"/>
        <end position="132"/>
    </location>
</feature>
<dbReference type="InterPro" id="IPR038718">
    <property type="entry name" value="SNF2-like_sf"/>
</dbReference>
<evidence type="ECO:0000259" key="13">
    <source>
        <dbReference type="PROSITE" id="PS51194"/>
    </source>
</evidence>
<evidence type="ECO:0000256" key="3">
    <source>
        <dbReference type="ARBA" id="ARBA00022741"/>
    </source>
</evidence>
<feature type="domain" description="Helicase ATP-binding" evidence="12">
    <location>
        <begin position="369"/>
        <end position="540"/>
    </location>
</feature>
<dbReference type="GO" id="GO:0005634">
    <property type="term" value="C:nucleus"/>
    <property type="evidence" value="ECO:0007669"/>
    <property type="project" value="UniProtKB-SubCell"/>
</dbReference>
<organism evidence="14 15">
    <name type="scientific">Skeletonema marinoi</name>
    <dbReference type="NCBI Taxonomy" id="267567"/>
    <lineage>
        <taxon>Eukaryota</taxon>
        <taxon>Sar</taxon>
        <taxon>Stramenopiles</taxon>
        <taxon>Ochrophyta</taxon>
        <taxon>Bacillariophyta</taxon>
        <taxon>Coscinodiscophyceae</taxon>
        <taxon>Thalassiosirophycidae</taxon>
        <taxon>Thalassiosirales</taxon>
        <taxon>Skeletonemataceae</taxon>
        <taxon>Skeletonema</taxon>
        <taxon>Skeletonema marinoi-dohrnii complex</taxon>
    </lineage>
</organism>
<feature type="region of interest" description="Disordered" evidence="10">
    <location>
        <begin position="38"/>
        <end position="58"/>
    </location>
</feature>
<dbReference type="PROSITE" id="PS00690">
    <property type="entry name" value="DEAH_ATP_HELICASE"/>
    <property type="match status" value="1"/>
</dbReference>
<evidence type="ECO:0000256" key="2">
    <source>
        <dbReference type="ARBA" id="ARBA00009687"/>
    </source>
</evidence>
<dbReference type="InterPro" id="IPR000330">
    <property type="entry name" value="SNF2_N"/>
</dbReference>
<keyword evidence="15" id="KW-1185">Reference proteome</keyword>
<evidence type="ECO:0000256" key="6">
    <source>
        <dbReference type="ARBA" id="ARBA00022840"/>
    </source>
</evidence>
<feature type="region of interest" description="Disordered" evidence="10">
    <location>
        <begin position="289"/>
        <end position="323"/>
    </location>
</feature>
<dbReference type="CDD" id="cd00084">
    <property type="entry name" value="HMG-box_SF"/>
    <property type="match status" value="1"/>
</dbReference>
<keyword evidence="7" id="KW-0175">Coiled coil</keyword>
<dbReference type="SMART" id="SM00490">
    <property type="entry name" value="HELICc"/>
    <property type="match status" value="1"/>
</dbReference>
<dbReference type="PANTHER" id="PTHR45623:SF49">
    <property type="entry name" value="SWI_SNF-RELATED MATRIX-ASSOCIATED ACTIN-DEPENDENT REGULATOR OF CHROMATIN SUBFAMILY A MEMBER 5"/>
    <property type="match status" value="1"/>
</dbReference>
<evidence type="ECO:0000313" key="14">
    <source>
        <dbReference type="EMBL" id="KAK1743363.1"/>
    </source>
</evidence>
<dbReference type="Gene3D" id="3.40.50.10810">
    <property type="entry name" value="Tandem AAA-ATPase domain"/>
    <property type="match status" value="1"/>
</dbReference>
<dbReference type="Pfam" id="PF09011">
    <property type="entry name" value="HMG_box_2"/>
    <property type="match status" value="1"/>
</dbReference>
<gene>
    <name evidence="14" type="ORF">QTG54_005984</name>
</gene>
<dbReference type="GO" id="GO:0003682">
    <property type="term" value="F:chromatin binding"/>
    <property type="evidence" value="ECO:0007669"/>
    <property type="project" value="TreeGrafter"/>
</dbReference>
<accession>A0AAD8YBU2</accession>
<dbReference type="Gene3D" id="1.10.30.10">
    <property type="entry name" value="High mobility group box domain"/>
    <property type="match status" value="1"/>
</dbReference>
<dbReference type="Proteomes" id="UP001224775">
    <property type="component" value="Unassembled WGS sequence"/>
</dbReference>
<dbReference type="InterPro" id="IPR002464">
    <property type="entry name" value="DNA/RNA_helicase_DEAH_CS"/>
</dbReference>
<evidence type="ECO:0000259" key="12">
    <source>
        <dbReference type="PROSITE" id="PS51192"/>
    </source>
</evidence>
<dbReference type="Pfam" id="PF00176">
    <property type="entry name" value="SNF2-rel_dom"/>
    <property type="match status" value="1"/>
</dbReference>
<dbReference type="PROSITE" id="PS51194">
    <property type="entry name" value="HELICASE_CTER"/>
    <property type="match status" value="1"/>
</dbReference>
<feature type="compositionally biased region" description="Low complexity" evidence="10">
    <location>
        <begin position="178"/>
        <end position="201"/>
    </location>
</feature>
<dbReference type="CDD" id="cd17997">
    <property type="entry name" value="DEXHc_SMARCA1_SMARCA5"/>
    <property type="match status" value="1"/>
</dbReference>
<dbReference type="InterPro" id="IPR027417">
    <property type="entry name" value="P-loop_NTPase"/>
</dbReference>
<dbReference type="InterPro" id="IPR014001">
    <property type="entry name" value="Helicase_ATP-bd"/>
</dbReference>
<feature type="compositionally biased region" description="Acidic residues" evidence="10">
    <location>
        <begin position="165"/>
        <end position="177"/>
    </location>
</feature>
<feature type="DNA-binding region" description="HMG box" evidence="9">
    <location>
        <begin position="23"/>
        <end position="95"/>
    </location>
</feature>
<feature type="compositionally biased region" description="Polar residues" evidence="10">
    <location>
        <begin position="295"/>
        <end position="309"/>
    </location>
</feature>
<dbReference type="GO" id="GO:0004386">
    <property type="term" value="F:helicase activity"/>
    <property type="evidence" value="ECO:0007669"/>
    <property type="project" value="UniProtKB-KW"/>
</dbReference>
<dbReference type="PROSITE" id="PS50118">
    <property type="entry name" value="HMG_BOX_2"/>
    <property type="match status" value="1"/>
</dbReference>
<dbReference type="CDD" id="cd18793">
    <property type="entry name" value="SF2_C_SNF"/>
    <property type="match status" value="1"/>
</dbReference>
<dbReference type="GO" id="GO:0016887">
    <property type="term" value="F:ATP hydrolysis activity"/>
    <property type="evidence" value="ECO:0007669"/>
    <property type="project" value="TreeGrafter"/>
</dbReference>
<comment type="caution">
    <text evidence="14">The sequence shown here is derived from an EMBL/GenBank/DDBJ whole genome shotgun (WGS) entry which is preliminary data.</text>
</comment>
<dbReference type="GO" id="GO:0140658">
    <property type="term" value="F:ATP-dependent chromatin remodeler activity"/>
    <property type="evidence" value="ECO:0007669"/>
    <property type="project" value="TreeGrafter"/>
</dbReference>
<dbReference type="GO" id="GO:0003677">
    <property type="term" value="F:DNA binding"/>
    <property type="evidence" value="ECO:0007669"/>
    <property type="project" value="UniProtKB-UniRule"/>
</dbReference>
<sequence>VKEDRSDWVAVAPEHTTITEQHIKPAVSAYQFFQREHSSSIHQQLSSSGKPTDVGALGREVSSRWQNLTPVAKKKYEDLAAQDKSRFLAESHKRDVEAMQRKERLQKERETLILDDQGEGRTRRSRMKEQKKAEKKRVKKQEKKKVKAASKKKKGKKEKKRSGGGDDDSDYQNDNDSDSSSSSYQDESSSASSSSSSSESSSDSEDSYKKKAPKRPVKVSQAVLQRREQAKQEKLEKEKYIEQRQSNVRSERAEQAKRRLEYLLKQSDIFSHFGNVKQEKARLGLSSSAAATSSQLESKSTAAMSSSGENKAIVRKPSGTLGEKVNDYQDEEEREEADEHDATFLTAQPSTLGGGKMRQYQLEGLNWMIRLQENGVNGILADEMGLGKTMQSVSILVYMLQYKKDTGPHLIIVPKSTLSNWMNELAFWGPTLKAVKFHGTKDERLEMAENVLQPGQRDEERKWNVVVTTYEICNLERNVLNKFAWSYLIIDEAHRLKNEASTFSRIVRTLETRFRLLLTGTPLQNNLHELWALLNYLVPDVFASAEQFDEWFNLDIDDAQEKNKIISQLHKILRPFMLRRLKVDVEKSLPPKSETILFTGMSSMQKKLYRDILMRDLDTLTGKGGNGNRTAVLNIVMQLRKCAGHPYLFPGIEDRTLDPLGEHLVENCGKMVLLDKLLLRLKERGHRVLLFTQMTRILDILEDYMHMRGFQYCRIDGNTTYEDREERIDSYNKPDSEKFLFLLSTRAGGLGINLQTADVVILFDSDWNPQADLQAQDRAHRIGQKRQVQVFRLVTEDTIEQKIVERAQQKLKLDAMVVQQGRLKDQDNKLSRDELLEAIRFGADKIFKSKDSSITDDDIDLILDAGKKKTQELNDKLQEAQKGDMLDFKLDGGYLRRCLRVLTTQMQKRHNFKRISWA</sequence>